<name>A0A9W5YXS0_9EURO</name>
<dbReference type="EMBL" id="BROQ01000091">
    <property type="protein sequence ID" value="GKZ24639.1"/>
    <property type="molecule type" value="Genomic_DNA"/>
</dbReference>
<protein>
    <submittedName>
        <fullName evidence="1">Uncharacterized protein</fullName>
    </submittedName>
</protein>
<reference evidence="1" key="1">
    <citation type="submission" date="2022-07" db="EMBL/GenBank/DDBJ databases">
        <title>Taxonomy of Aspergillus series Nigri: significant species reduction supported by multi-species coalescent approaches.</title>
        <authorList>
            <person name="Bian C."/>
            <person name="Kusuya Y."/>
            <person name="Sklenar F."/>
            <person name="D'hooge E."/>
            <person name="Yaguchi T."/>
            <person name="Takahashi H."/>
            <person name="Hubka V."/>
        </authorList>
    </citation>
    <scope>NUCLEOTIDE SEQUENCE</scope>
    <source>
        <strain evidence="1">CBS 733.88</strain>
    </source>
</reference>
<evidence type="ECO:0000313" key="1">
    <source>
        <dbReference type="EMBL" id="GKZ24639.1"/>
    </source>
</evidence>
<comment type="caution">
    <text evidence="1">The sequence shown here is derived from an EMBL/GenBank/DDBJ whole genome shotgun (WGS) entry which is preliminary data.</text>
</comment>
<organism evidence="1 2">
    <name type="scientific">Aspergillus brasiliensis</name>
    <dbReference type="NCBI Taxonomy" id="319629"/>
    <lineage>
        <taxon>Eukaryota</taxon>
        <taxon>Fungi</taxon>
        <taxon>Dikarya</taxon>
        <taxon>Ascomycota</taxon>
        <taxon>Pezizomycotina</taxon>
        <taxon>Eurotiomycetes</taxon>
        <taxon>Eurotiomycetidae</taxon>
        <taxon>Eurotiales</taxon>
        <taxon>Aspergillaceae</taxon>
        <taxon>Aspergillus</taxon>
        <taxon>Aspergillus subgen. Circumdati</taxon>
    </lineage>
</organism>
<accession>A0A9W5YXS0</accession>
<dbReference type="AlphaFoldDB" id="A0A9W5YXS0"/>
<proteinExistence type="predicted"/>
<gene>
    <name evidence="1" type="ORF">AbraCBS73388_011630</name>
</gene>
<sequence>MNDPHLHLDSPRSHTICVRPGIEPYTLPLSGCLRVSRDAFMDVTDCGPSATIRLSRIVNFDHRSTPCPHVKRRRRYGPPFRRSATKLSIPPKYEETVLDCALWSASDILAPRQNEGMAHSLIYYFDIPVPNCLPPTMKTDVGTVGYTLEATIYLPSGRTLSTSKPLAIYYRLISPPIALTYHRRFTGYPLTVQTTIAQQRPNDDSSKAMFSVELVTRNLLTPGVRDGEMRYIVITAIKWRVDEMAVRVNTACSEMQASTNTNSPSTRTLIGGILDFKPPKATIRRTNQGLQRDDCFQVRFDIRIPESTNAADDVCQGHCTGDDRHSNCPLASSPGISVNHELKVEIMTEEDILNGNTNKLLARKGIGRLYGSTYPLRIHKLADDVDDMYNHYLDEPPAFDVVREMIPPSYET</sequence>
<evidence type="ECO:0000313" key="2">
    <source>
        <dbReference type="Proteomes" id="UP001143548"/>
    </source>
</evidence>
<dbReference type="Proteomes" id="UP001143548">
    <property type="component" value="Unassembled WGS sequence"/>
</dbReference>